<dbReference type="RefSeq" id="XP_065928105.1">
    <property type="nucleotide sequence ID" value="XM_066072033.1"/>
</dbReference>
<dbReference type="GO" id="GO:0021675">
    <property type="term" value="P:nerve development"/>
    <property type="evidence" value="ECO:0007669"/>
    <property type="project" value="TreeGrafter"/>
</dbReference>
<keyword evidence="5" id="KW-1185">Reference proteome</keyword>
<protein>
    <recommendedName>
        <fullName evidence="3">Nerve growth factor-related domain-containing protein</fullName>
    </recommendedName>
</protein>
<dbReference type="Pfam" id="PF00243">
    <property type="entry name" value="NGF"/>
    <property type="match status" value="1"/>
</dbReference>
<dbReference type="Proteomes" id="UP000005408">
    <property type="component" value="Unassembled WGS sequence"/>
</dbReference>
<dbReference type="GO" id="GO:0038180">
    <property type="term" value="P:nerve growth factor signaling pathway"/>
    <property type="evidence" value="ECO:0007669"/>
    <property type="project" value="TreeGrafter"/>
</dbReference>
<evidence type="ECO:0000259" key="3">
    <source>
        <dbReference type="SMART" id="SM00140"/>
    </source>
</evidence>
<name>A0A8W8MTQ1_MAGGI</name>
<feature type="domain" description="Nerve growth factor-related" evidence="3">
    <location>
        <begin position="116"/>
        <end position="218"/>
    </location>
</feature>
<proteinExistence type="inferred from homology"/>
<dbReference type="KEGG" id="crg:109621091"/>
<evidence type="ECO:0000256" key="1">
    <source>
        <dbReference type="ARBA" id="ARBA00010783"/>
    </source>
</evidence>
<organism evidence="4 5">
    <name type="scientific">Magallana gigas</name>
    <name type="common">Pacific oyster</name>
    <name type="synonym">Crassostrea gigas</name>
    <dbReference type="NCBI Taxonomy" id="29159"/>
    <lineage>
        <taxon>Eukaryota</taxon>
        <taxon>Metazoa</taxon>
        <taxon>Spiralia</taxon>
        <taxon>Lophotrochozoa</taxon>
        <taxon>Mollusca</taxon>
        <taxon>Bivalvia</taxon>
        <taxon>Autobranchia</taxon>
        <taxon>Pteriomorphia</taxon>
        <taxon>Ostreida</taxon>
        <taxon>Ostreoidea</taxon>
        <taxon>Ostreidae</taxon>
        <taxon>Magallana</taxon>
    </lineage>
</organism>
<dbReference type="GO" id="GO:0043524">
    <property type="term" value="P:negative regulation of neuron apoptotic process"/>
    <property type="evidence" value="ECO:0007669"/>
    <property type="project" value="TreeGrafter"/>
</dbReference>
<accession>A0A8W8MTQ1</accession>
<dbReference type="SUPFAM" id="SSF57501">
    <property type="entry name" value="Cystine-knot cytokines"/>
    <property type="match status" value="1"/>
</dbReference>
<evidence type="ECO:0000313" key="5">
    <source>
        <dbReference type="Proteomes" id="UP000005408"/>
    </source>
</evidence>
<dbReference type="GO" id="GO:0048812">
    <property type="term" value="P:neuron projection morphogenesis"/>
    <property type="evidence" value="ECO:0007669"/>
    <property type="project" value="TreeGrafter"/>
</dbReference>
<keyword evidence="2" id="KW-0339">Growth factor</keyword>
<dbReference type="GeneID" id="109621091"/>
<dbReference type="AlphaFoldDB" id="A0A8W8MTQ1"/>
<dbReference type="GO" id="GO:0005163">
    <property type="term" value="F:nerve growth factor receptor binding"/>
    <property type="evidence" value="ECO:0007669"/>
    <property type="project" value="TreeGrafter"/>
</dbReference>
<evidence type="ECO:0000313" key="4">
    <source>
        <dbReference type="EnsemblMetazoa" id="G34549.2:cds"/>
    </source>
</evidence>
<evidence type="ECO:0000256" key="2">
    <source>
        <dbReference type="ARBA" id="ARBA00023030"/>
    </source>
</evidence>
<dbReference type="GO" id="GO:0007169">
    <property type="term" value="P:cell surface receptor protein tyrosine kinase signaling pathway"/>
    <property type="evidence" value="ECO:0007669"/>
    <property type="project" value="TreeGrafter"/>
</dbReference>
<sequence length="225" mass="26001">MKVTVDMYSFVIRVMWTSLCSVFVYGHTDTSYYADLGKEFYEPHRSNSQNYIKSISVSNARELDKEHLRGLYSKLNNLPELMNRRFQVGSKPPPVPVDTYSFQKRNSVDLLRAQPVCPYKTEWRLIHRAKNINDSEVIVFQPEIETDGFQWFYTATCDRTASFLADPECPSCCRGIDTTRYVSSCVPKKSYIMAYARQAQELNYDWTWIQIDTGCSCAISSRPGV</sequence>
<dbReference type="InterPro" id="IPR020408">
    <property type="entry name" value="Nerve_growth_factor-like"/>
</dbReference>
<dbReference type="InterPro" id="IPR002072">
    <property type="entry name" value="Nerve_growth_factor-rel"/>
</dbReference>
<reference evidence="4" key="1">
    <citation type="submission" date="2022-08" db="UniProtKB">
        <authorList>
            <consortium name="EnsemblMetazoa"/>
        </authorList>
    </citation>
    <scope>IDENTIFICATION</scope>
    <source>
        <strain evidence="4">05x7-T-G4-1.051#20</strain>
    </source>
</reference>
<dbReference type="PROSITE" id="PS50270">
    <property type="entry name" value="NGF_2"/>
    <property type="match status" value="1"/>
</dbReference>
<dbReference type="EnsemblMetazoa" id="G34549.2">
    <property type="protein sequence ID" value="G34549.2:cds"/>
    <property type="gene ID" value="G34549"/>
</dbReference>
<dbReference type="Gene3D" id="2.10.90.10">
    <property type="entry name" value="Cystine-knot cytokines"/>
    <property type="match status" value="1"/>
</dbReference>
<dbReference type="PANTHER" id="PTHR11589:SF11">
    <property type="entry name" value="PREPRO-NEUROTROPHIN"/>
    <property type="match status" value="1"/>
</dbReference>
<dbReference type="GO" id="GO:0008083">
    <property type="term" value="F:growth factor activity"/>
    <property type="evidence" value="ECO:0007669"/>
    <property type="project" value="UniProtKB-KW"/>
</dbReference>
<dbReference type="PANTHER" id="PTHR11589">
    <property type="entry name" value="NERVE GROWTH FACTOR NGF -RELATED"/>
    <property type="match status" value="1"/>
</dbReference>
<dbReference type="InterPro" id="IPR029034">
    <property type="entry name" value="Cystine-knot_cytokine"/>
</dbReference>
<comment type="similarity">
    <text evidence="1">Belongs to the NGF-beta family.</text>
</comment>
<dbReference type="SMART" id="SM00140">
    <property type="entry name" value="NGF"/>
    <property type="match status" value="1"/>
</dbReference>